<protein>
    <submittedName>
        <fullName evidence="2">DUF2569 domain-containing protein</fullName>
    </submittedName>
</protein>
<dbReference type="EMBL" id="QDKJ01000002">
    <property type="protein sequence ID" value="PWC14831.1"/>
    <property type="molecule type" value="Genomic_DNA"/>
</dbReference>
<feature type="transmembrane region" description="Helical" evidence="1">
    <location>
        <begin position="66"/>
        <end position="92"/>
    </location>
</feature>
<dbReference type="Proteomes" id="UP000245138">
    <property type="component" value="Unassembled WGS sequence"/>
</dbReference>
<dbReference type="InterPro" id="IPR019690">
    <property type="entry name" value="DUF2569"/>
</dbReference>
<keyword evidence="3" id="KW-1185">Reference proteome</keyword>
<gene>
    <name evidence="2" type="ORF">B4923_01945</name>
</gene>
<keyword evidence="1" id="KW-1133">Transmembrane helix</keyword>
<dbReference type="AlphaFoldDB" id="A0A2U1TZK5"/>
<accession>A0A2U1TZK5</accession>
<dbReference type="OrthoDB" id="9155572at2"/>
<evidence type="ECO:0000313" key="3">
    <source>
        <dbReference type="Proteomes" id="UP000245138"/>
    </source>
</evidence>
<organism evidence="2 3">
    <name type="scientific">Brenneria roseae subsp. americana</name>
    <dbReference type="NCBI Taxonomy" id="1508507"/>
    <lineage>
        <taxon>Bacteria</taxon>
        <taxon>Pseudomonadati</taxon>
        <taxon>Pseudomonadota</taxon>
        <taxon>Gammaproteobacteria</taxon>
        <taxon>Enterobacterales</taxon>
        <taxon>Pectobacteriaceae</taxon>
        <taxon>Brenneria</taxon>
    </lineage>
</organism>
<feature type="transmembrane region" description="Helical" evidence="1">
    <location>
        <begin position="31"/>
        <end position="54"/>
    </location>
</feature>
<name>A0A2U1TZK5_9GAMM</name>
<proteinExistence type="predicted"/>
<comment type="caution">
    <text evidence="2">The sequence shown here is derived from an EMBL/GenBank/DDBJ whole genome shotgun (WGS) entry which is preliminary data.</text>
</comment>
<keyword evidence="1" id="KW-0472">Membrane</keyword>
<feature type="transmembrane region" description="Helical" evidence="1">
    <location>
        <begin position="134"/>
        <end position="153"/>
    </location>
</feature>
<evidence type="ECO:0000313" key="2">
    <source>
        <dbReference type="EMBL" id="PWC14831.1"/>
    </source>
</evidence>
<evidence type="ECO:0000256" key="1">
    <source>
        <dbReference type="SAM" id="Phobius"/>
    </source>
</evidence>
<reference evidence="2 3" key="1">
    <citation type="submission" date="2018-04" db="EMBL/GenBank/DDBJ databases">
        <title>Brenneria corticis sp.nov.</title>
        <authorList>
            <person name="Li Y."/>
        </authorList>
    </citation>
    <scope>NUCLEOTIDE SEQUENCE [LARGE SCALE GENOMIC DNA]</scope>
    <source>
        <strain evidence="2 3">LMG 27715</strain>
    </source>
</reference>
<dbReference type="Pfam" id="PF10754">
    <property type="entry name" value="DUF2569"/>
    <property type="match status" value="1"/>
</dbReference>
<dbReference type="RefSeq" id="WP_109052688.1">
    <property type="nucleotide sequence ID" value="NZ_QDKJ01000002.1"/>
</dbReference>
<feature type="transmembrane region" description="Helical" evidence="1">
    <location>
        <begin position="104"/>
        <end position="122"/>
    </location>
</feature>
<sequence length="163" mass="18298">MKCLNCDNDALKESGLCPECEKMEMRKINGILYLPALGLILSLILAPFSLFAIVRAMVIHFQQTGFIGYFGLFVVFCQFVSLLMAVFAALTFFSRKKGTRNIMIAYYSINFVVICCMTLLPAHLFNMALDRNDIAALISAIIGVVGWIPYFIFSKRVPVVFSK</sequence>
<keyword evidence="1" id="KW-0812">Transmembrane</keyword>